<dbReference type="Pfam" id="PF05176">
    <property type="entry name" value="ATP-synt_10"/>
    <property type="match status" value="2"/>
</dbReference>
<dbReference type="EMBL" id="GBEZ01014022">
    <property type="protein sequence ID" value="JAC72019.1"/>
    <property type="molecule type" value="Transcribed_RNA"/>
</dbReference>
<gene>
    <name evidence="1" type="primary">ATP10</name>
    <name evidence="1" type="ORF">TSPGSL018_664</name>
</gene>
<organism evidence="1">
    <name type="scientific">Tetraselmis sp. GSL018</name>
    <dbReference type="NCBI Taxonomy" id="582737"/>
    <lineage>
        <taxon>Eukaryota</taxon>
        <taxon>Viridiplantae</taxon>
        <taxon>Chlorophyta</taxon>
        <taxon>core chlorophytes</taxon>
        <taxon>Chlorodendrophyceae</taxon>
        <taxon>Chlorodendrales</taxon>
        <taxon>Chlorodendraceae</taxon>
        <taxon>Tetraselmis</taxon>
    </lineage>
</organism>
<reference evidence="1" key="1">
    <citation type="submission" date="2014-05" db="EMBL/GenBank/DDBJ databases">
        <title>The transcriptome of the halophilic microalga Tetraselmis sp. GSL018 isolated from the Great Salt Lake, Utah.</title>
        <authorList>
            <person name="Jinkerson R.E."/>
            <person name="D'Adamo S."/>
            <person name="Posewitz M.C."/>
        </authorList>
    </citation>
    <scope>NUCLEOTIDE SEQUENCE</scope>
    <source>
        <strain evidence="1">GSL018</strain>
    </source>
</reference>
<proteinExistence type="predicted"/>
<dbReference type="GO" id="GO:0033615">
    <property type="term" value="P:mitochondrial proton-transporting ATP synthase complex assembly"/>
    <property type="evidence" value="ECO:0007669"/>
    <property type="project" value="TreeGrafter"/>
</dbReference>
<name>A0A061RMN4_9CHLO</name>
<dbReference type="PANTHER" id="PTHR28106:SF1">
    <property type="entry name" value="MITOCHONDRIAL ATPASE COMPLEX SUBUNIT ATP10"/>
    <property type="match status" value="1"/>
</dbReference>
<sequence>MNKLLSPVKLASFSLRGAAGIASQVFDRSCYGSQSFRHFSSEGGERTGYFAWLRDVFSEERIRARKESLRDDLKRGYVNDLKDLRANNGKVFYAADKLAEPQASTVFPGLRLVSPSEAPVEVPARDGSVRAALVCIAFRNGAEEMLSTWREPFRERLAGQTFARVYDLSLVDSAVMGLWPFRGMIIRGATKNAGGPPPSVELAFHFGDSLEARKALGITNLLTGYVYLVDSRGLVRWRGSGRAEPWELEVMLKGAQRLLQNPPFKG</sequence>
<dbReference type="AlphaFoldDB" id="A0A061RMN4"/>
<accession>A0A061RMN4</accession>
<evidence type="ECO:0000313" key="1">
    <source>
        <dbReference type="EMBL" id="JAC72019.1"/>
    </source>
</evidence>
<dbReference type="PANTHER" id="PTHR28106">
    <property type="entry name" value="MITOCHONDRIAL ATPASE COMPLEX SUBUNIT ATP10"/>
    <property type="match status" value="1"/>
</dbReference>
<dbReference type="GO" id="GO:0005743">
    <property type="term" value="C:mitochondrial inner membrane"/>
    <property type="evidence" value="ECO:0007669"/>
    <property type="project" value="TreeGrafter"/>
</dbReference>
<protein>
    <submittedName>
        <fullName evidence="1">Mitochondrial ATPase complex subunit ATP10</fullName>
    </submittedName>
</protein>
<dbReference type="InterPro" id="IPR007849">
    <property type="entry name" value="ATP10"/>
</dbReference>